<keyword evidence="2 4" id="KW-0560">Oxidoreductase</keyword>
<keyword evidence="3" id="KW-0520">NAD</keyword>
<evidence type="ECO:0000256" key="4">
    <source>
        <dbReference type="PIRNR" id="PIRNR036492"/>
    </source>
</evidence>
<dbReference type="FunFam" id="3.40.309.10:FF:000003">
    <property type="entry name" value="Aldehyde dehydrogenase"/>
    <property type="match status" value="1"/>
</dbReference>
<dbReference type="GO" id="GO:0004029">
    <property type="term" value="F:aldehyde dehydrogenase (NAD+) activity"/>
    <property type="evidence" value="ECO:0007669"/>
    <property type="project" value="TreeGrafter"/>
</dbReference>
<dbReference type="PANTHER" id="PTHR43570">
    <property type="entry name" value="ALDEHYDE DEHYDROGENASE"/>
    <property type="match status" value="1"/>
</dbReference>
<feature type="active site" evidence="5">
    <location>
        <position position="243"/>
    </location>
</feature>
<dbReference type="SUPFAM" id="SSF53720">
    <property type="entry name" value="ALDH-like"/>
    <property type="match status" value="1"/>
</dbReference>
<accession>A0AAW0SVV0</accession>
<reference evidence="7 8" key="1">
    <citation type="submission" date="2023-03" db="EMBL/GenBank/DDBJ databases">
        <title>High-quality genome of Scylla paramamosain provides insights in environmental adaptation.</title>
        <authorList>
            <person name="Zhang L."/>
        </authorList>
    </citation>
    <scope>NUCLEOTIDE SEQUENCE [LARGE SCALE GENOMIC DNA]</scope>
    <source>
        <strain evidence="7">LZ_2023a</strain>
        <tissue evidence="7">Muscle</tissue>
    </source>
</reference>
<protein>
    <recommendedName>
        <fullName evidence="4">Aldehyde dehydrogenase</fullName>
    </recommendedName>
</protein>
<evidence type="ECO:0000256" key="2">
    <source>
        <dbReference type="ARBA" id="ARBA00023002"/>
    </source>
</evidence>
<dbReference type="GO" id="GO:0006081">
    <property type="term" value="P:aldehyde metabolic process"/>
    <property type="evidence" value="ECO:0007669"/>
    <property type="project" value="InterPro"/>
</dbReference>
<sequence>MAPSYKEVVEGARKAYAEGKTRPIAFRRQQLQQYKKMLTDHKDEFLKALVSDLNKPQLEAVIFEVDFALKDVDFLLENLDRLVKTEEVQSVVPGDKSLLVREPYGVVLVMGAWNYPLQLSLIPAAGAIAAGNSVIIKPSEVSPATANAIAKYLPQYLDKDCFRVVLGGVPETTELLKERFDYVFYTGSTTVGRIVREAANKYLTPTTLELGGKCPCYVDGTADLDIAVRRILWGKMFNLGQTCIAPDYILCPRGIQDAFVNKAKEVLKEWYGEDMKKSPYLCRIVAERHVDRLVSYLKDGKVVIGGRYDKASKWVEPTVLVDVKENSGVMKDEVFGPILPILNVNTPDEAITFINKGEKPLAMYVFSKNKADVDKFLERVSTGGVTVNDTLHHSANPNLPFGGVGYSGMGAYHGDQTFYTFVHIKPVLVREYDATQEKILSARYPPYTAEKLKILTS</sequence>
<dbReference type="PANTHER" id="PTHR43570:SF16">
    <property type="entry name" value="ALDEHYDE DEHYDROGENASE TYPE III, ISOFORM Q"/>
    <property type="match status" value="1"/>
</dbReference>
<dbReference type="InterPro" id="IPR015590">
    <property type="entry name" value="Aldehyde_DH_dom"/>
</dbReference>
<dbReference type="Gene3D" id="3.40.309.10">
    <property type="entry name" value="Aldehyde Dehydrogenase, Chain A, domain 2"/>
    <property type="match status" value="1"/>
</dbReference>
<organism evidence="7 8">
    <name type="scientific">Scylla paramamosain</name>
    <name type="common">Mud crab</name>
    <dbReference type="NCBI Taxonomy" id="85552"/>
    <lineage>
        <taxon>Eukaryota</taxon>
        <taxon>Metazoa</taxon>
        <taxon>Ecdysozoa</taxon>
        <taxon>Arthropoda</taxon>
        <taxon>Crustacea</taxon>
        <taxon>Multicrustacea</taxon>
        <taxon>Malacostraca</taxon>
        <taxon>Eumalacostraca</taxon>
        <taxon>Eucarida</taxon>
        <taxon>Decapoda</taxon>
        <taxon>Pleocyemata</taxon>
        <taxon>Brachyura</taxon>
        <taxon>Eubrachyura</taxon>
        <taxon>Portunoidea</taxon>
        <taxon>Portunidae</taxon>
        <taxon>Portuninae</taxon>
        <taxon>Scylla</taxon>
    </lineage>
</organism>
<dbReference type="InterPro" id="IPR012394">
    <property type="entry name" value="Aldehyde_DH_NAD(P)"/>
</dbReference>
<dbReference type="EMBL" id="JARAKH010000043">
    <property type="protein sequence ID" value="KAK8379534.1"/>
    <property type="molecule type" value="Genomic_DNA"/>
</dbReference>
<proteinExistence type="inferred from homology"/>
<comment type="caution">
    <text evidence="7">The sequence shown here is derived from an EMBL/GenBank/DDBJ whole genome shotgun (WGS) entry which is preliminary data.</text>
</comment>
<feature type="domain" description="Aldehyde dehydrogenase" evidence="6">
    <location>
        <begin position="5"/>
        <end position="426"/>
    </location>
</feature>
<evidence type="ECO:0000313" key="8">
    <source>
        <dbReference type="Proteomes" id="UP001487740"/>
    </source>
</evidence>
<dbReference type="InterPro" id="IPR016163">
    <property type="entry name" value="Ald_DH_C"/>
</dbReference>
<evidence type="ECO:0000313" key="7">
    <source>
        <dbReference type="EMBL" id="KAK8379534.1"/>
    </source>
</evidence>
<evidence type="ECO:0000256" key="3">
    <source>
        <dbReference type="ARBA" id="ARBA00023027"/>
    </source>
</evidence>
<name>A0AAW0SVV0_SCYPA</name>
<evidence type="ECO:0000256" key="1">
    <source>
        <dbReference type="ARBA" id="ARBA00009986"/>
    </source>
</evidence>
<dbReference type="AlphaFoldDB" id="A0AAW0SVV0"/>
<keyword evidence="8" id="KW-1185">Reference proteome</keyword>
<dbReference type="FunFam" id="3.40.605.10:FF:000004">
    <property type="entry name" value="Aldehyde dehydrogenase"/>
    <property type="match status" value="1"/>
</dbReference>
<dbReference type="InterPro" id="IPR016162">
    <property type="entry name" value="Ald_DH_N"/>
</dbReference>
<feature type="active site" evidence="5">
    <location>
        <position position="209"/>
    </location>
</feature>
<dbReference type="Pfam" id="PF00171">
    <property type="entry name" value="Aldedh"/>
    <property type="match status" value="1"/>
</dbReference>
<gene>
    <name evidence="7" type="ORF">O3P69_019458</name>
</gene>
<evidence type="ECO:0000259" key="6">
    <source>
        <dbReference type="Pfam" id="PF00171"/>
    </source>
</evidence>
<dbReference type="Proteomes" id="UP001487740">
    <property type="component" value="Unassembled WGS sequence"/>
</dbReference>
<dbReference type="Gene3D" id="3.40.605.10">
    <property type="entry name" value="Aldehyde Dehydrogenase, Chain A, domain 1"/>
    <property type="match status" value="1"/>
</dbReference>
<dbReference type="PIRSF" id="PIRSF036492">
    <property type="entry name" value="ALDH"/>
    <property type="match status" value="1"/>
</dbReference>
<comment type="similarity">
    <text evidence="1 4">Belongs to the aldehyde dehydrogenase family.</text>
</comment>
<evidence type="ECO:0000256" key="5">
    <source>
        <dbReference type="PIRSR" id="PIRSR036492-1"/>
    </source>
</evidence>
<dbReference type="InterPro" id="IPR016161">
    <property type="entry name" value="Ald_DH/histidinol_DH"/>
</dbReference>
<dbReference type="GO" id="GO:0005737">
    <property type="term" value="C:cytoplasm"/>
    <property type="evidence" value="ECO:0007669"/>
    <property type="project" value="TreeGrafter"/>
</dbReference>